<evidence type="ECO:0000313" key="2">
    <source>
        <dbReference type="EMBL" id="EGE81524.2"/>
    </source>
</evidence>
<feature type="compositionally biased region" description="Basic and acidic residues" evidence="1">
    <location>
        <begin position="42"/>
        <end position="66"/>
    </location>
</feature>
<dbReference type="EMBL" id="GG749426">
    <property type="protein sequence ID" value="EGE81524.2"/>
    <property type="molecule type" value="Genomic_DNA"/>
</dbReference>
<feature type="region of interest" description="Disordered" evidence="1">
    <location>
        <begin position="42"/>
        <end position="69"/>
    </location>
</feature>
<dbReference type="HOGENOM" id="CLU_142951_0_0_1"/>
<dbReference type="AlphaFoldDB" id="F2TE61"/>
<proteinExistence type="predicted"/>
<evidence type="ECO:0000256" key="1">
    <source>
        <dbReference type="SAM" id="MobiDB-lite"/>
    </source>
</evidence>
<dbReference type="Proteomes" id="UP000007802">
    <property type="component" value="Unassembled WGS sequence"/>
</dbReference>
<feature type="compositionally biased region" description="Gly residues" evidence="1">
    <location>
        <begin position="115"/>
        <end position="126"/>
    </location>
</feature>
<feature type="compositionally biased region" description="Gly residues" evidence="1">
    <location>
        <begin position="137"/>
        <end position="151"/>
    </location>
</feature>
<gene>
    <name evidence="2" type="ORF">BDDG_04466</name>
</gene>
<protein>
    <submittedName>
        <fullName evidence="2">Uncharacterized protein</fullName>
    </submittedName>
</protein>
<accession>F2TE61</accession>
<name>F2TE61_AJEDA</name>
<organism evidence="2">
    <name type="scientific">Ajellomyces dermatitidis (strain ATCC 18188 / CBS 674.68)</name>
    <name type="common">Blastomyces dermatitidis</name>
    <dbReference type="NCBI Taxonomy" id="653446"/>
    <lineage>
        <taxon>Eukaryota</taxon>
        <taxon>Fungi</taxon>
        <taxon>Dikarya</taxon>
        <taxon>Ascomycota</taxon>
        <taxon>Pezizomycotina</taxon>
        <taxon>Eurotiomycetes</taxon>
        <taxon>Eurotiomycetidae</taxon>
        <taxon>Onygenales</taxon>
        <taxon>Ajellomycetaceae</taxon>
        <taxon>Blastomyces</taxon>
    </lineage>
</organism>
<feature type="region of interest" description="Disordered" evidence="1">
    <location>
        <begin position="106"/>
        <end position="151"/>
    </location>
</feature>
<reference evidence="2" key="1">
    <citation type="submission" date="2010-03" db="EMBL/GenBank/DDBJ databases">
        <title>Annotation of Blastomyces dermatitidis strain ATCC 18188.</title>
        <authorList>
            <consortium name="The Broad Institute Genome Sequencing Platform"/>
            <consortium name="Broad Institute Genome Sequencing Center for Infectious Disease."/>
            <person name="Cuomo C."/>
            <person name="Klein B."/>
            <person name="Sullivan T."/>
            <person name="Heitman J."/>
            <person name="Young S."/>
            <person name="Zeng Q."/>
            <person name="Gargeya S."/>
            <person name="Alvarado L."/>
            <person name="Berlin A.M."/>
            <person name="Chapman S.B."/>
            <person name="Chen Z."/>
            <person name="Freedman E."/>
            <person name="Gellesch M."/>
            <person name="Goldberg J."/>
            <person name="Griggs A."/>
            <person name="Gujja S."/>
            <person name="Heilman E."/>
            <person name="Heiman D."/>
            <person name="Howarth C."/>
            <person name="Mehta T."/>
            <person name="Neiman D."/>
            <person name="Pearson M."/>
            <person name="Roberts A."/>
            <person name="Saif S."/>
            <person name="Shea T."/>
            <person name="Shenoy N."/>
            <person name="Sisk P."/>
            <person name="Stolte C."/>
            <person name="Sykes S."/>
            <person name="White J."/>
            <person name="Yandava C."/>
            <person name="Haas B."/>
            <person name="Nusbaum C."/>
            <person name="Birren B."/>
        </authorList>
    </citation>
    <scope>NUCLEOTIDE SEQUENCE [LARGE SCALE GENOMIC DNA]</scope>
    <source>
        <strain evidence="2">ATCC 18188</strain>
    </source>
</reference>
<sequence>MEPRIRQAVTARPQRYSPAFFRTVVGWAAEVRAPMGEAIDWGEERNRGKAASEKTGGKPERPRDNGGCRAVGVSSWALAGGKCGRRGGRAMVVMVMVVVVIWCGDDDDDDDDDGGGGSGGSGGGGWSEWRRSQQSNGGRGSITAGGAGVTK</sequence>